<proteinExistence type="predicted"/>
<feature type="coiled-coil region" evidence="1">
    <location>
        <begin position="251"/>
        <end position="282"/>
    </location>
</feature>
<dbReference type="Proteomes" id="UP000775547">
    <property type="component" value="Unassembled WGS sequence"/>
</dbReference>
<evidence type="ECO:0000313" key="4">
    <source>
        <dbReference type="Proteomes" id="UP000775547"/>
    </source>
</evidence>
<name>A0A9P7GBH2_9AGAR</name>
<keyword evidence="4" id="KW-1185">Reference proteome</keyword>
<dbReference type="EMBL" id="JABCKV010000087">
    <property type="protein sequence ID" value="KAG5643992.1"/>
    <property type="molecule type" value="Genomic_DNA"/>
</dbReference>
<reference evidence="3" key="1">
    <citation type="submission" date="2020-07" db="EMBL/GenBank/DDBJ databases">
        <authorList>
            <person name="Nieuwenhuis M."/>
            <person name="Van De Peppel L.J.J."/>
        </authorList>
    </citation>
    <scope>NUCLEOTIDE SEQUENCE</scope>
    <source>
        <strain evidence="3">AP01</strain>
        <tissue evidence="3">Mycelium</tissue>
    </source>
</reference>
<feature type="compositionally biased region" description="Low complexity" evidence="2">
    <location>
        <begin position="134"/>
        <end position="145"/>
    </location>
</feature>
<dbReference type="AlphaFoldDB" id="A0A9P7GBH2"/>
<reference evidence="3" key="2">
    <citation type="submission" date="2021-10" db="EMBL/GenBank/DDBJ databases">
        <title>Phylogenomics reveals ancestral predisposition of the termite-cultivated fungus Termitomyces towards a domesticated lifestyle.</title>
        <authorList>
            <person name="Auxier B."/>
            <person name="Grum-Grzhimaylo A."/>
            <person name="Cardenas M.E."/>
            <person name="Lodge J.D."/>
            <person name="Laessoe T."/>
            <person name="Pedersen O."/>
            <person name="Smith M.E."/>
            <person name="Kuyper T.W."/>
            <person name="Franco-Molano E.A."/>
            <person name="Baroni T.J."/>
            <person name="Aanen D.K."/>
        </authorList>
    </citation>
    <scope>NUCLEOTIDE SEQUENCE</scope>
    <source>
        <strain evidence="3">AP01</strain>
        <tissue evidence="3">Mycelium</tissue>
    </source>
</reference>
<feature type="region of interest" description="Disordered" evidence="2">
    <location>
        <begin position="105"/>
        <end position="149"/>
    </location>
</feature>
<dbReference type="OrthoDB" id="3008788at2759"/>
<evidence type="ECO:0000256" key="2">
    <source>
        <dbReference type="SAM" id="MobiDB-lite"/>
    </source>
</evidence>
<keyword evidence="1" id="KW-0175">Coiled coil</keyword>
<organism evidence="3 4">
    <name type="scientific">Asterophora parasitica</name>
    <dbReference type="NCBI Taxonomy" id="117018"/>
    <lineage>
        <taxon>Eukaryota</taxon>
        <taxon>Fungi</taxon>
        <taxon>Dikarya</taxon>
        <taxon>Basidiomycota</taxon>
        <taxon>Agaricomycotina</taxon>
        <taxon>Agaricomycetes</taxon>
        <taxon>Agaricomycetidae</taxon>
        <taxon>Agaricales</taxon>
        <taxon>Tricholomatineae</taxon>
        <taxon>Lyophyllaceae</taxon>
        <taxon>Asterophora</taxon>
    </lineage>
</organism>
<evidence type="ECO:0000313" key="3">
    <source>
        <dbReference type="EMBL" id="KAG5643992.1"/>
    </source>
</evidence>
<comment type="caution">
    <text evidence="3">The sequence shown here is derived from an EMBL/GenBank/DDBJ whole genome shotgun (WGS) entry which is preliminary data.</text>
</comment>
<sequence length="503" mass="55556">MAMISPAALDVRDPGNSRSGPGSLPTIPIIFTASIVFLAVDATINLIRQRTRGVPFISTAVEPASDLSLPERQSLTQFVDKTSTILADIQAIERQLAGEKAQCTYLASERKRPTGRRPPPGSIDTKDLHRRRASNTTSASASSNAPTEPSCAFSAFCDRLLLTNHIWQQEKELKALHASRASTNKDRASTAFNTFCTQLLLHNRVWQLEREARILVVEKERVERARAAAVTRAAKRMVHEVQKDRMVEEFVKDLIEEVGDAKRAMEQARKAHESEVEEIHGEWRRDYRQVTAEVERLKLARRGGWAEQEVANAMEESLVERLEEAKTRIELLEKKIADYELEDEVTGGMFGEKQCDHDDEATVVELDTISELSSSSTCVSSGGSVQRLPKLSIGGNPPRRRCVSHGPLTPTRGSIHSRSSSTSSIVDTEAIFALKPLMVDQDKSMTMFSANIGAATRTCNHSGRRLAVRNRATSVLSLRSPTLSTTHAGSKAAGVAKRAPWRL</sequence>
<feature type="region of interest" description="Disordered" evidence="2">
    <location>
        <begin position="483"/>
        <end position="503"/>
    </location>
</feature>
<feature type="coiled-coil region" evidence="1">
    <location>
        <begin position="315"/>
        <end position="342"/>
    </location>
</feature>
<feature type="region of interest" description="Disordered" evidence="2">
    <location>
        <begin position="1"/>
        <end position="22"/>
    </location>
</feature>
<protein>
    <submittedName>
        <fullName evidence="3">Uncharacterized protein</fullName>
    </submittedName>
</protein>
<evidence type="ECO:0000256" key="1">
    <source>
        <dbReference type="SAM" id="Coils"/>
    </source>
</evidence>
<gene>
    <name evidence="3" type="ORF">DXG03_009282</name>
</gene>
<accession>A0A9P7GBH2</accession>